<organism evidence="2 3">
    <name type="scientific">Euzebya pacifica</name>
    <dbReference type="NCBI Taxonomy" id="1608957"/>
    <lineage>
        <taxon>Bacteria</taxon>
        <taxon>Bacillati</taxon>
        <taxon>Actinomycetota</taxon>
        <taxon>Nitriliruptoria</taxon>
        <taxon>Euzebyales</taxon>
    </lineage>
</organism>
<evidence type="ECO:0000313" key="3">
    <source>
        <dbReference type="Proteomes" id="UP000264006"/>
    </source>
</evidence>
<dbReference type="Proteomes" id="UP000264006">
    <property type="component" value="Chromosome"/>
</dbReference>
<evidence type="ECO:0000259" key="1">
    <source>
        <dbReference type="Pfam" id="PF18899"/>
    </source>
</evidence>
<sequence>MRWTCPECGRQFGKPRQGHTCSPGLTLEEYLATAPPHEPPVVRPVLAHLAQLPEALVEPVQVGLFVKRSSTFAQLRTKTWWVALMVKLPRVVTSPRPDLKVQSHGSSHFHTYNLRTPDDISPALLDLVTEAYEADAG</sequence>
<feature type="domain" description="DUF5655" evidence="1">
    <location>
        <begin position="59"/>
        <end position="133"/>
    </location>
</feature>
<dbReference type="InterPro" id="IPR043714">
    <property type="entry name" value="DUF5655"/>
</dbReference>
<keyword evidence="3" id="KW-1185">Reference proteome</keyword>
<name>A0A346XS01_9ACTN</name>
<protein>
    <recommendedName>
        <fullName evidence="1">DUF5655 domain-containing protein</fullName>
    </recommendedName>
</protein>
<evidence type="ECO:0000313" key="2">
    <source>
        <dbReference type="EMBL" id="AXV04998.1"/>
    </source>
</evidence>
<accession>A0A346XS01</accession>
<proteinExistence type="predicted"/>
<dbReference type="AlphaFoldDB" id="A0A346XS01"/>
<dbReference type="Pfam" id="PF18899">
    <property type="entry name" value="DUF5655"/>
    <property type="match status" value="1"/>
</dbReference>
<gene>
    <name evidence="2" type="ORF">DVS28_a0291</name>
</gene>
<dbReference type="EMBL" id="CP031165">
    <property type="protein sequence ID" value="AXV04998.1"/>
    <property type="molecule type" value="Genomic_DNA"/>
</dbReference>
<reference evidence="2 3" key="1">
    <citation type="submission" date="2018-09" db="EMBL/GenBank/DDBJ databases">
        <title>Complete genome sequence of Euzebya sp. DY32-46 isolated from seawater of Pacific Ocean.</title>
        <authorList>
            <person name="Xu L."/>
            <person name="Wu Y.-H."/>
            <person name="Xu X.-W."/>
        </authorList>
    </citation>
    <scope>NUCLEOTIDE SEQUENCE [LARGE SCALE GENOMIC DNA]</scope>
    <source>
        <strain evidence="2 3">DY32-46</strain>
    </source>
</reference>
<dbReference type="KEGG" id="euz:DVS28_a0291"/>